<evidence type="ECO:0000256" key="4">
    <source>
        <dbReference type="ARBA" id="ARBA00022692"/>
    </source>
</evidence>
<dbReference type="PANTHER" id="PTHR23501">
    <property type="entry name" value="MAJOR FACILITATOR SUPERFAMILY"/>
    <property type="match status" value="1"/>
</dbReference>
<feature type="transmembrane region" description="Helical" evidence="8">
    <location>
        <begin position="292"/>
        <end position="312"/>
    </location>
</feature>
<evidence type="ECO:0000256" key="5">
    <source>
        <dbReference type="ARBA" id="ARBA00022989"/>
    </source>
</evidence>
<accession>A0ABU2K3I7</accession>
<feature type="domain" description="Major facilitator superfamily (MFS) profile" evidence="9">
    <location>
        <begin position="33"/>
        <end position="532"/>
    </location>
</feature>
<name>A0ABU2K3I7_9ACTN</name>
<evidence type="ECO:0000256" key="2">
    <source>
        <dbReference type="ARBA" id="ARBA00022448"/>
    </source>
</evidence>
<feature type="transmembrane region" description="Helical" evidence="8">
    <location>
        <begin position="30"/>
        <end position="55"/>
    </location>
</feature>
<dbReference type="RefSeq" id="WP_311343601.1">
    <property type="nucleotide sequence ID" value="NZ_JAVREI010000001.1"/>
</dbReference>
<feature type="transmembrane region" description="Helical" evidence="8">
    <location>
        <begin position="192"/>
        <end position="211"/>
    </location>
</feature>
<keyword evidence="6 8" id="KW-0472">Membrane</keyword>
<dbReference type="PROSITE" id="PS50850">
    <property type="entry name" value="MFS"/>
    <property type="match status" value="1"/>
</dbReference>
<feature type="region of interest" description="Disordered" evidence="7">
    <location>
        <begin position="1"/>
        <end position="20"/>
    </location>
</feature>
<feature type="transmembrane region" description="Helical" evidence="8">
    <location>
        <begin position="127"/>
        <end position="147"/>
    </location>
</feature>
<evidence type="ECO:0000256" key="8">
    <source>
        <dbReference type="SAM" id="Phobius"/>
    </source>
</evidence>
<feature type="transmembrane region" description="Helical" evidence="8">
    <location>
        <begin position="332"/>
        <end position="351"/>
    </location>
</feature>
<keyword evidence="11" id="KW-1185">Reference proteome</keyword>
<evidence type="ECO:0000256" key="1">
    <source>
        <dbReference type="ARBA" id="ARBA00004651"/>
    </source>
</evidence>
<protein>
    <submittedName>
        <fullName evidence="10">MDR family MFS transporter</fullName>
    </submittedName>
</protein>
<dbReference type="Proteomes" id="UP001183222">
    <property type="component" value="Unassembled WGS sequence"/>
</dbReference>
<feature type="transmembrane region" description="Helical" evidence="8">
    <location>
        <begin position="358"/>
        <end position="378"/>
    </location>
</feature>
<feature type="transmembrane region" description="Helical" evidence="8">
    <location>
        <begin position="98"/>
        <end position="121"/>
    </location>
</feature>
<dbReference type="InterPro" id="IPR011701">
    <property type="entry name" value="MFS"/>
</dbReference>
<keyword evidence="2" id="KW-0813">Transport</keyword>
<evidence type="ECO:0000259" key="9">
    <source>
        <dbReference type="PROSITE" id="PS50850"/>
    </source>
</evidence>
<feature type="transmembrane region" description="Helical" evidence="8">
    <location>
        <begin position="508"/>
        <end position="527"/>
    </location>
</feature>
<feature type="transmembrane region" description="Helical" evidence="8">
    <location>
        <begin position="159"/>
        <end position="180"/>
    </location>
</feature>
<feature type="transmembrane region" description="Helical" evidence="8">
    <location>
        <begin position="223"/>
        <end position="241"/>
    </location>
</feature>
<evidence type="ECO:0000256" key="7">
    <source>
        <dbReference type="SAM" id="MobiDB-lite"/>
    </source>
</evidence>
<keyword evidence="5 8" id="KW-1133">Transmembrane helix</keyword>
<keyword evidence="3" id="KW-1003">Cell membrane</keyword>
<dbReference type="Gene3D" id="1.20.1720.10">
    <property type="entry name" value="Multidrug resistance protein D"/>
    <property type="match status" value="1"/>
</dbReference>
<feature type="transmembrane region" description="Helical" evidence="8">
    <location>
        <begin position="247"/>
        <end position="271"/>
    </location>
</feature>
<sequence>MSQSTAAERGARRRSAAAPDADGAFTHRQIVTILAGLMVAMFLAALDQTVVSTAIRTIADDLQGYDLQAWATTAFLITSTIATPLYGKLSDIYGRRPFYLFAIGVFIIGSILCGMAGTMYQLAAFRAVQGIGAGGLMSLALAIIGDIVPPRQRSRYQGYFMAVFGTSSVLGPVIGGSFAGQASLLGIDGWRWIFYVNVPLGALAFVAVWRVLHLPHERREHRIDWPGALALITFLVPLLVVAEQGRIWGWTSGRAVLCYAIGAVGFALFVLAERAYRDDALLPLRLFRNRSFTVSGIGSVVMGAGMFGGLLLLPQYLQIVQGSSATVAGLQMVPLVLGIMTGAMSSGIAISKTGRYKVFPLVGIALMVVALVSMSFVVGVDTSVWALVPFMVMLGLGLGFNFQPVILAVQNAVSPREMGVATSSVTFFRQMGGTIGAAAFLSLLFTRLPQEIGDRITEAAANDPAAAQQALQLQRAGLEEVTSDTTRIAEFPLLVTPFREGFTASIDLVFLIAAGIVAIGFFVFLFLPELPLSDKSGIQARQGEAAGTATSDPGDPAEEAVEAVGAAAPTSVPPPVGRPGDDPSR</sequence>
<evidence type="ECO:0000256" key="6">
    <source>
        <dbReference type="ARBA" id="ARBA00023136"/>
    </source>
</evidence>
<dbReference type="PANTHER" id="PTHR23501:SF197">
    <property type="entry name" value="COMD"/>
    <property type="match status" value="1"/>
</dbReference>
<dbReference type="InterPro" id="IPR004638">
    <property type="entry name" value="EmrB-like"/>
</dbReference>
<gene>
    <name evidence="10" type="ORF">RM425_02490</name>
</gene>
<comment type="caution">
    <text evidence="10">The sequence shown here is derived from an EMBL/GenBank/DDBJ whole genome shotgun (WGS) entry which is preliminary data.</text>
</comment>
<dbReference type="NCBIfam" id="TIGR00711">
    <property type="entry name" value="efflux_EmrB"/>
    <property type="match status" value="1"/>
</dbReference>
<evidence type="ECO:0000313" key="11">
    <source>
        <dbReference type="Proteomes" id="UP001183222"/>
    </source>
</evidence>
<reference evidence="11" key="1">
    <citation type="submission" date="2023-07" db="EMBL/GenBank/DDBJ databases">
        <title>30 novel species of actinomycetes from the DSMZ collection.</title>
        <authorList>
            <person name="Nouioui I."/>
        </authorList>
    </citation>
    <scope>NUCLEOTIDE SEQUENCE [LARGE SCALE GENOMIC DNA]</scope>
    <source>
        <strain evidence="11">DSM 46792</strain>
    </source>
</reference>
<dbReference type="CDD" id="cd17502">
    <property type="entry name" value="MFS_Azr1_MDR_like"/>
    <property type="match status" value="1"/>
</dbReference>
<dbReference type="SUPFAM" id="SSF103473">
    <property type="entry name" value="MFS general substrate transporter"/>
    <property type="match status" value="1"/>
</dbReference>
<feature type="transmembrane region" description="Helical" evidence="8">
    <location>
        <begin position="67"/>
        <end position="86"/>
    </location>
</feature>
<dbReference type="EMBL" id="JAVREI010000001">
    <property type="protein sequence ID" value="MDT0274759.1"/>
    <property type="molecule type" value="Genomic_DNA"/>
</dbReference>
<comment type="subcellular location">
    <subcellularLocation>
        <location evidence="1">Cell membrane</location>
        <topology evidence="1">Multi-pass membrane protein</topology>
    </subcellularLocation>
</comment>
<evidence type="ECO:0000313" key="10">
    <source>
        <dbReference type="EMBL" id="MDT0274759.1"/>
    </source>
</evidence>
<keyword evidence="4 8" id="KW-0812">Transmembrane</keyword>
<proteinExistence type="predicted"/>
<feature type="region of interest" description="Disordered" evidence="7">
    <location>
        <begin position="539"/>
        <end position="585"/>
    </location>
</feature>
<dbReference type="PRINTS" id="PR01036">
    <property type="entry name" value="TCRTETB"/>
</dbReference>
<dbReference type="InterPro" id="IPR020846">
    <property type="entry name" value="MFS_dom"/>
</dbReference>
<feature type="transmembrane region" description="Helical" evidence="8">
    <location>
        <begin position="384"/>
        <end position="407"/>
    </location>
</feature>
<organism evidence="10 11">
    <name type="scientific">Blastococcus goldschmidtiae</name>
    <dbReference type="NCBI Taxonomy" id="3075546"/>
    <lineage>
        <taxon>Bacteria</taxon>
        <taxon>Bacillati</taxon>
        <taxon>Actinomycetota</taxon>
        <taxon>Actinomycetes</taxon>
        <taxon>Geodermatophilales</taxon>
        <taxon>Geodermatophilaceae</taxon>
        <taxon>Blastococcus</taxon>
    </lineage>
</organism>
<dbReference type="InterPro" id="IPR036259">
    <property type="entry name" value="MFS_trans_sf"/>
</dbReference>
<dbReference type="Pfam" id="PF07690">
    <property type="entry name" value="MFS_1"/>
    <property type="match status" value="1"/>
</dbReference>
<evidence type="ECO:0000256" key="3">
    <source>
        <dbReference type="ARBA" id="ARBA00022475"/>
    </source>
</evidence>
<dbReference type="Gene3D" id="1.20.1250.20">
    <property type="entry name" value="MFS general substrate transporter like domains"/>
    <property type="match status" value="1"/>
</dbReference>